<feature type="compositionally biased region" description="Low complexity" evidence="7">
    <location>
        <begin position="496"/>
        <end position="524"/>
    </location>
</feature>
<feature type="region of interest" description="Disordered" evidence="7">
    <location>
        <begin position="677"/>
        <end position="713"/>
    </location>
</feature>
<evidence type="ECO:0000256" key="3">
    <source>
        <dbReference type="ARBA" id="ARBA00022679"/>
    </source>
</evidence>
<evidence type="ECO:0000256" key="6">
    <source>
        <dbReference type="ARBA" id="ARBA00022840"/>
    </source>
</evidence>
<feature type="compositionally biased region" description="Low complexity" evidence="7">
    <location>
        <begin position="931"/>
        <end position="941"/>
    </location>
</feature>
<feature type="region of interest" description="Disordered" evidence="7">
    <location>
        <begin position="60"/>
        <end position="282"/>
    </location>
</feature>
<accession>A0A197JZW6</accession>
<dbReference type="PANTHER" id="PTHR44167:SF23">
    <property type="entry name" value="CDC7 KINASE, ISOFORM A-RELATED"/>
    <property type="match status" value="1"/>
</dbReference>
<feature type="compositionally biased region" description="Polar residues" evidence="7">
    <location>
        <begin position="623"/>
        <end position="640"/>
    </location>
</feature>
<feature type="domain" description="Protein kinase" evidence="8">
    <location>
        <begin position="306"/>
        <end position="1023"/>
    </location>
</feature>
<dbReference type="InterPro" id="IPR011009">
    <property type="entry name" value="Kinase-like_dom_sf"/>
</dbReference>
<feature type="compositionally biased region" description="Basic and acidic residues" evidence="7">
    <location>
        <begin position="210"/>
        <end position="231"/>
    </location>
</feature>
<feature type="region of interest" description="Disordered" evidence="7">
    <location>
        <begin position="485"/>
        <end position="640"/>
    </location>
</feature>
<keyword evidence="10" id="KW-1185">Reference proteome</keyword>
<dbReference type="SUPFAM" id="SSF56112">
    <property type="entry name" value="Protein kinase-like (PK-like)"/>
    <property type="match status" value="1"/>
</dbReference>
<dbReference type="AlphaFoldDB" id="A0A197JZW6"/>
<keyword evidence="4" id="KW-0547">Nucleotide-binding</keyword>
<dbReference type="OrthoDB" id="10020333at2759"/>
<feature type="compositionally biased region" description="Polar residues" evidence="7">
    <location>
        <begin position="879"/>
        <end position="899"/>
    </location>
</feature>
<dbReference type="Proteomes" id="UP000078512">
    <property type="component" value="Unassembled WGS sequence"/>
</dbReference>
<keyword evidence="3" id="KW-0808">Transferase</keyword>
<dbReference type="GO" id="GO:0044773">
    <property type="term" value="P:mitotic DNA damage checkpoint signaling"/>
    <property type="evidence" value="ECO:0007669"/>
    <property type="project" value="TreeGrafter"/>
</dbReference>
<dbReference type="GO" id="GO:0005524">
    <property type="term" value="F:ATP binding"/>
    <property type="evidence" value="ECO:0007669"/>
    <property type="project" value="UniProtKB-KW"/>
</dbReference>
<feature type="region of interest" description="Disordered" evidence="7">
    <location>
        <begin position="828"/>
        <end position="962"/>
    </location>
</feature>
<organism evidence="9 10">
    <name type="scientific">Linnemannia elongata AG-77</name>
    <dbReference type="NCBI Taxonomy" id="1314771"/>
    <lineage>
        <taxon>Eukaryota</taxon>
        <taxon>Fungi</taxon>
        <taxon>Fungi incertae sedis</taxon>
        <taxon>Mucoromycota</taxon>
        <taxon>Mortierellomycotina</taxon>
        <taxon>Mortierellomycetes</taxon>
        <taxon>Mortierellales</taxon>
        <taxon>Mortierellaceae</taxon>
        <taxon>Linnemannia</taxon>
    </lineage>
</organism>
<feature type="compositionally biased region" description="Acidic residues" evidence="7">
    <location>
        <begin position="265"/>
        <end position="281"/>
    </location>
</feature>
<dbReference type="InterPro" id="IPR008271">
    <property type="entry name" value="Ser/Thr_kinase_AS"/>
</dbReference>
<feature type="compositionally biased region" description="Low complexity" evidence="7">
    <location>
        <begin position="70"/>
        <end position="83"/>
    </location>
</feature>
<evidence type="ECO:0000313" key="10">
    <source>
        <dbReference type="Proteomes" id="UP000078512"/>
    </source>
</evidence>
<feature type="compositionally biased region" description="Polar residues" evidence="7">
    <location>
        <begin position="31"/>
        <end position="43"/>
    </location>
</feature>
<reference evidence="9 10" key="1">
    <citation type="submission" date="2016-05" db="EMBL/GenBank/DDBJ databases">
        <title>Genome sequencing reveals origins of a unique bacterial endosymbiosis in the earliest lineages of terrestrial Fungi.</title>
        <authorList>
            <consortium name="DOE Joint Genome Institute"/>
            <person name="Uehling J."/>
            <person name="Gryganskyi A."/>
            <person name="Hameed K."/>
            <person name="Tschaplinski T."/>
            <person name="Misztal P."/>
            <person name="Wu S."/>
            <person name="Desiro A."/>
            <person name="Vande Pol N."/>
            <person name="Du Z.-Y."/>
            <person name="Zienkiewicz A."/>
            <person name="Zienkiewicz K."/>
            <person name="Morin E."/>
            <person name="Tisserant E."/>
            <person name="Splivallo R."/>
            <person name="Hainaut M."/>
            <person name="Henrissat B."/>
            <person name="Ohm R."/>
            <person name="Kuo A."/>
            <person name="Yan J."/>
            <person name="Lipzen A."/>
            <person name="Nolan M."/>
            <person name="Labutti K."/>
            <person name="Barry K."/>
            <person name="Goldstein A."/>
            <person name="Labbe J."/>
            <person name="Schadt C."/>
            <person name="Tuskan G."/>
            <person name="Grigoriev I."/>
            <person name="Martin F."/>
            <person name="Vilgalys R."/>
            <person name="Bonito G."/>
        </authorList>
    </citation>
    <scope>NUCLEOTIDE SEQUENCE [LARGE SCALE GENOMIC DNA]</scope>
    <source>
        <strain evidence="9 10">AG-77</strain>
    </source>
</reference>
<feature type="compositionally biased region" description="Polar residues" evidence="7">
    <location>
        <begin position="949"/>
        <end position="962"/>
    </location>
</feature>
<protein>
    <recommendedName>
        <fullName evidence="1">non-specific serine/threonine protein kinase</fullName>
        <ecNumber evidence="1">2.7.11.1</ecNumber>
    </recommendedName>
</protein>
<dbReference type="PROSITE" id="PS00108">
    <property type="entry name" value="PROTEIN_KINASE_ST"/>
    <property type="match status" value="1"/>
</dbReference>
<dbReference type="EMBL" id="KV442033">
    <property type="protein sequence ID" value="OAQ30770.1"/>
    <property type="molecule type" value="Genomic_DNA"/>
</dbReference>
<dbReference type="Gene3D" id="1.10.510.10">
    <property type="entry name" value="Transferase(Phosphotransferase) domain 1"/>
    <property type="match status" value="3"/>
</dbReference>
<name>A0A197JZW6_9FUNG</name>
<dbReference type="PANTHER" id="PTHR44167">
    <property type="entry name" value="OVARIAN-SPECIFIC SERINE/THREONINE-PROTEIN KINASE LOK-RELATED"/>
    <property type="match status" value="1"/>
</dbReference>
<feature type="compositionally biased region" description="Basic and acidic residues" evidence="7">
    <location>
        <begin position="902"/>
        <end position="930"/>
    </location>
</feature>
<evidence type="ECO:0000256" key="4">
    <source>
        <dbReference type="ARBA" id="ARBA00022741"/>
    </source>
</evidence>
<feature type="compositionally biased region" description="Basic residues" evidence="7">
    <location>
        <begin position="104"/>
        <end position="116"/>
    </location>
</feature>
<dbReference type="PROSITE" id="PS50011">
    <property type="entry name" value="PROTEIN_KINASE_DOM"/>
    <property type="match status" value="1"/>
</dbReference>
<dbReference type="Pfam" id="PF00069">
    <property type="entry name" value="Pkinase"/>
    <property type="match status" value="2"/>
</dbReference>
<sequence>MSGRKHDQSSIRSPVARMTRSRAQSVARGELQQTLTTGLQANGVNIEEKEVLVEEPVALGASSGTVQPGLLLSSPSRSRLLVSIPMGDSKRKLYNTPEQPRSSPQKHRRLSQRKGKYQPPEPQSPSQSHEQQSEAQVKPDQIQGVVSEGGKADSTAATVPSHSQPDQDEHFHASQEVSHAESISQQKESYLNATSRESTEAPQTPMQDGDATKDPSLDDREGRERGNDSRMKTNAPEAALNAKDNGDAQHRRKRARTNDKAEGDGIQDDDEDSDPEEDEENQVVPEYVLREMEAFEQGFNGLQGKFKLLDKIGAGTFSSVYKAIDLEHEQYDNTAWDYEMEKIPGADVSEEKTATTKLSDSEGGKVVALKRIYVTSSPDRIQNEIAILHDLSGHKNVVPLITAFRFMDQVIVVLPYFEHRDFREYYKTLPMDGIRCYFRALLKALMHVHANDIIHRDVKPSNFLYDVQRKTGMLVDFGLAQRQESSRKAYRESKSRSSSSRASAAERGSAVASAASAAVRPSNSTSAATGPTRTSSSSINAGARASTPTPAGPTTSAAGVTTAASQEQAAHSLLAQRSGSTRRDKENNAPVSSRSMLESRATPRTLHATTAATGAPTQPTATSYVSRSTVPTPAHNQIHSVRHTTTTQDFAATLQNPFQRQRPVAHVASVSATIANHPSPLPGHPIHGRSKHPSHLPYSETSPTPPIGPVPKAARALGFDKKDPRPVIRVNRAGTRGFRAPEILFRHVQQTVALDIWSVGVILLCFLSGRFPFFNSDDDLEALLEIAVVFGQREMAAVAATFNRTFLTTIPAIKDYGVSRAKICRLMNPTRFGKPDQRSSQSSSRSSRSSQTSDRQQRSSSKNLDAQTTPASDAHGRSVPQQAHDSTIVASKVDLQNRSSAHKQDAMPEPDTRRRVHDDLMTRGKDRKAETASSATSVAAAIQPDGEAISTNPDPKLRTTSGTKDTGKLTIYELEAAYIKSLNIVGTESDEDFMDAIDLLDKLMALDPTKRITARQALKHRFLAEDKP</sequence>
<feature type="compositionally biased region" description="Low complexity" evidence="7">
    <location>
        <begin position="608"/>
        <end position="622"/>
    </location>
</feature>
<evidence type="ECO:0000256" key="2">
    <source>
        <dbReference type="ARBA" id="ARBA00022527"/>
    </source>
</evidence>
<feature type="compositionally biased region" description="Low complexity" evidence="7">
    <location>
        <begin position="541"/>
        <end position="565"/>
    </location>
</feature>
<dbReference type="GO" id="GO:0004674">
    <property type="term" value="F:protein serine/threonine kinase activity"/>
    <property type="evidence" value="ECO:0007669"/>
    <property type="project" value="UniProtKB-KW"/>
</dbReference>
<dbReference type="EC" id="2.7.11.1" evidence="1"/>
<dbReference type="InterPro" id="IPR000719">
    <property type="entry name" value="Prot_kinase_dom"/>
</dbReference>
<dbReference type="SMART" id="SM00220">
    <property type="entry name" value="S_TKc"/>
    <property type="match status" value="1"/>
</dbReference>
<feature type="compositionally biased region" description="Polar residues" evidence="7">
    <location>
        <begin position="525"/>
        <end position="540"/>
    </location>
</feature>
<feature type="compositionally biased region" description="Low complexity" evidence="7">
    <location>
        <begin position="838"/>
        <end position="861"/>
    </location>
</feature>
<keyword evidence="5 9" id="KW-0418">Kinase</keyword>
<keyword evidence="6" id="KW-0067">ATP-binding</keyword>
<evidence type="ECO:0000259" key="8">
    <source>
        <dbReference type="PROSITE" id="PS50011"/>
    </source>
</evidence>
<dbReference type="GO" id="GO:0005634">
    <property type="term" value="C:nucleus"/>
    <property type="evidence" value="ECO:0007669"/>
    <property type="project" value="TreeGrafter"/>
</dbReference>
<evidence type="ECO:0000256" key="7">
    <source>
        <dbReference type="SAM" id="MobiDB-lite"/>
    </source>
</evidence>
<dbReference type="Gene3D" id="3.30.200.20">
    <property type="entry name" value="Phosphorylase Kinase, domain 1"/>
    <property type="match status" value="1"/>
</dbReference>
<evidence type="ECO:0000256" key="5">
    <source>
        <dbReference type="ARBA" id="ARBA00022777"/>
    </source>
</evidence>
<feature type="compositionally biased region" description="Polar residues" evidence="7">
    <location>
        <begin position="155"/>
        <end position="164"/>
    </location>
</feature>
<keyword evidence="2" id="KW-0723">Serine/threonine-protein kinase</keyword>
<feature type="region of interest" description="Disordered" evidence="7">
    <location>
        <begin position="1"/>
        <end position="45"/>
    </location>
</feature>
<evidence type="ECO:0000256" key="1">
    <source>
        <dbReference type="ARBA" id="ARBA00012513"/>
    </source>
</evidence>
<gene>
    <name evidence="9" type="ORF">K457DRAFT_110216</name>
</gene>
<proteinExistence type="predicted"/>
<feature type="compositionally biased region" description="Basic and acidic residues" evidence="7">
    <location>
        <begin position="485"/>
        <end position="495"/>
    </location>
</feature>
<feature type="compositionally biased region" description="Low complexity" evidence="7">
    <location>
        <begin position="124"/>
        <end position="134"/>
    </location>
</feature>
<feature type="compositionally biased region" description="Polar residues" evidence="7">
    <location>
        <begin position="862"/>
        <end position="871"/>
    </location>
</feature>
<evidence type="ECO:0000313" key="9">
    <source>
        <dbReference type="EMBL" id="OAQ30770.1"/>
    </source>
</evidence>
<dbReference type="STRING" id="1314771.A0A197JZW6"/>
<feature type="compositionally biased region" description="Polar residues" evidence="7">
    <location>
        <begin position="175"/>
        <end position="206"/>
    </location>
</feature>